<name>A0AA38ML31_9CUCU</name>
<dbReference type="EMBL" id="JALNTZ010000003">
    <property type="protein sequence ID" value="KAJ3659964.1"/>
    <property type="molecule type" value="Genomic_DNA"/>
</dbReference>
<evidence type="ECO:0000313" key="2">
    <source>
        <dbReference type="Proteomes" id="UP001168821"/>
    </source>
</evidence>
<evidence type="ECO:0000313" key="1">
    <source>
        <dbReference type="EMBL" id="KAJ3659964.1"/>
    </source>
</evidence>
<protein>
    <submittedName>
        <fullName evidence="1">Uncharacterized protein</fullName>
    </submittedName>
</protein>
<proteinExistence type="predicted"/>
<dbReference type="InterPro" id="IPR004119">
    <property type="entry name" value="EcKL"/>
</dbReference>
<comment type="caution">
    <text evidence="1">The sequence shown here is derived from an EMBL/GenBank/DDBJ whole genome shotgun (WGS) entry which is preliminary data.</text>
</comment>
<dbReference type="AlphaFoldDB" id="A0AA38ML31"/>
<gene>
    <name evidence="1" type="ORF">Zmor_011625</name>
</gene>
<dbReference type="Proteomes" id="UP001168821">
    <property type="component" value="Unassembled WGS sequence"/>
</dbReference>
<dbReference type="InterPro" id="IPR011009">
    <property type="entry name" value="Kinase-like_dom_sf"/>
</dbReference>
<sequence>MEALKASASLTSHIETVSKENGINNYVITDVQTNKKGEGYLGQIFLVNIKDPYGEKQLDIVVKAAFKDEKVRTILPIRMSFLNEIHFYTDVLPTFQKLEEKHGVSIQFQFVPKCLKVSAKVQEEMLILENLKPSGFEIFDKKLVLDEDHVRLILKKYGRFHGYSFVLRDQNPAVFERLSKGCCNIYEEILKEEFFANRRAEMANVAQN</sequence>
<dbReference type="PANTHER" id="PTHR11012:SF30">
    <property type="entry name" value="PROTEIN KINASE-LIKE DOMAIN-CONTAINING"/>
    <property type="match status" value="1"/>
</dbReference>
<reference evidence="1" key="1">
    <citation type="journal article" date="2023" name="G3 (Bethesda)">
        <title>Whole genome assemblies of Zophobas morio and Tenebrio molitor.</title>
        <authorList>
            <person name="Kaur S."/>
            <person name="Stinson S.A."/>
            <person name="diCenzo G.C."/>
        </authorList>
    </citation>
    <scope>NUCLEOTIDE SEQUENCE</scope>
    <source>
        <strain evidence="1">QUZm001</strain>
    </source>
</reference>
<dbReference type="SUPFAM" id="SSF56112">
    <property type="entry name" value="Protein kinase-like (PK-like)"/>
    <property type="match status" value="1"/>
</dbReference>
<accession>A0AA38ML31</accession>
<organism evidence="1 2">
    <name type="scientific">Zophobas morio</name>
    <dbReference type="NCBI Taxonomy" id="2755281"/>
    <lineage>
        <taxon>Eukaryota</taxon>
        <taxon>Metazoa</taxon>
        <taxon>Ecdysozoa</taxon>
        <taxon>Arthropoda</taxon>
        <taxon>Hexapoda</taxon>
        <taxon>Insecta</taxon>
        <taxon>Pterygota</taxon>
        <taxon>Neoptera</taxon>
        <taxon>Endopterygota</taxon>
        <taxon>Coleoptera</taxon>
        <taxon>Polyphaga</taxon>
        <taxon>Cucujiformia</taxon>
        <taxon>Tenebrionidae</taxon>
        <taxon>Zophobas</taxon>
    </lineage>
</organism>
<dbReference type="PANTHER" id="PTHR11012">
    <property type="entry name" value="PROTEIN KINASE-LIKE DOMAIN-CONTAINING"/>
    <property type="match status" value="1"/>
</dbReference>
<dbReference type="Pfam" id="PF02958">
    <property type="entry name" value="EcKL"/>
    <property type="match status" value="1"/>
</dbReference>
<keyword evidence="2" id="KW-1185">Reference proteome</keyword>